<organism evidence="2 3">
    <name type="scientific">Syntrophotalea acetylenivorans</name>
    <dbReference type="NCBI Taxonomy" id="1842532"/>
    <lineage>
        <taxon>Bacteria</taxon>
        <taxon>Pseudomonadati</taxon>
        <taxon>Thermodesulfobacteriota</taxon>
        <taxon>Desulfuromonadia</taxon>
        <taxon>Desulfuromonadales</taxon>
        <taxon>Syntrophotaleaceae</taxon>
        <taxon>Syntrophotalea</taxon>
    </lineage>
</organism>
<dbReference type="HAMAP" id="MF_01221">
    <property type="entry name" value="UPF0210"/>
    <property type="match status" value="1"/>
</dbReference>
<evidence type="ECO:0000313" key="2">
    <source>
        <dbReference type="EMBL" id="APG27266.1"/>
    </source>
</evidence>
<sequence length="453" mass="47209">MLIHPEEILETINMVSHQHLDIRTVTMGISLRGCSHPDIKVFNKNVYNRILSCAEKLVQTTEEIESLYGIPVINKRISVTPIAIAAESCETDDYSSVAETLDRVAQEIGVDFIGGFSALVQKGMTHGDLNLINSIPKALASTEKVCASVNVATTKAGINMDAVAMMGRTIKQAAELTGDRKGIGCAKLVIFANAPEDNPFMAGAFHGVGEPDCVINVGVSGPGVVNAAVRALDNPTFGDIAECIKKTAFKITRMGEMVGKEVARRLNAQFGVLDLSLAPTPAVGDSVAAILEAMGLESCGTHGTTAALALLNDAVKKGGAMASSSVGGLSGAFIPVSEDQGMIRAVQRGSLSLDKLEAMTCVCSVGLDMIAVPGDTSAATLSAIIADEMAIGMINKKTTAVRIIPAPGTEEGDMVEFGGLLGSAPVMPVHNFSSEDFIARGGRIPAPIQSLTN</sequence>
<dbReference type="Proteomes" id="UP000182517">
    <property type="component" value="Chromosome"/>
</dbReference>
<comment type="similarity">
    <text evidence="1">Belongs to the UPF0210 family.</text>
</comment>
<dbReference type="AlphaFoldDB" id="A0A1L3GMU4"/>
<dbReference type="Pfam" id="PF05167">
    <property type="entry name" value="DUF711"/>
    <property type="match status" value="1"/>
</dbReference>
<protein>
    <recommendedName>
        <fullName evidence="1">UPF0210 protein A7E78_05070</fullName>
    </recommendedName>
</protein>
<name>A0A1L3GMU4_9BACT</name>
<gene>
    <name evidence="2" type="ORF">A7E78_05070</name>
</gene>
<dbReference type="NCBIfam" id="NF003700">
    <property type="entry name" value="PRK05313.1"/>
    <property type="match status" value="1"/>
</dbReference>
<dbReference type="InterPro" id="IPR007841">
    <property type="entry name" value="UPF0210"/>
</dbReference>
<keyword evidence="3" id="KW-1185">Reference proteome</keyword>
<accession>A0A1L3GMU4</accession>
<comment type="subunit">
    <text evidence="1">Homodimer.</text>
</comment>
<dbReference type="PANTHER" id="PTHR37560:SF1">
    <property type="entry name" value="UPF0210 PROTEIN MJ1665"/>
    <property type="match status" value="1"/>
</dbReference>
<dbReference type="PANTHER" id="PTHR37560">
    <property type="entry name" value="UPF0210 PROTEIN SPR0218"/>
    <property type="match status" value="1"/>
</dbReference>
<dbReference type="OrthoDB" id="9763001at2"/>
<dbReference type="CDD" id="cd08025">
    <property type="entry name" value="RNR_PFL_like_DUF711"/>
    <property type="match status" value="1"/>
</dbReference>
<dbReference type="EMBL" id="CP015519">
    <property type="protein sequence ID" value="APG27266.1"/>
    <property type="molecule type" value="Genomic_DNA"/>
</dbReference>
<dbReference type="Gene3D" id="3.20.70.20">
    <property type="match status" value="1"/>
</dbReference>
<dbReference type="KEGG" id="pef:A7E78_05070"/>
<reference evidence="2 3" key="1">
    <citation type="journal article" date="2017" name="Genome Announc.">
        <title>Complete Genome Sequences of Two Acetylene-Fermenting Pelobacter acetylenicus Strains.</title>
        <authorList>
            <person name="Sutton J.M."/>
            <person name="Baesman S.M."/>
            <person name="Fierst J.L."/>
            <person name="Poret-Peterson A.T."/>
            <person name="Oremland R.S."/>
            <person name="Dunlap D.S."/>
            <person name="Akob D.M."/>
        </authorList>
    </citation>
    <scope>NUCLEOTIDE SEQUENCE [LARGE SCALE GENOMIC DNA]</scope>
    <source>
        <strain evidence="2 3">SFB93</strain>
    </source>
</reference>
<evidence type="ECO:0000256" key="1">
    <source>
        <dbReference type="HAMAP-Rule" id="MF_01221"/>
    </source>
</evidence>
<proteinExistence type="inferred from homology"/>
<dbReference type="RefSeq" id="WP_072283230.1">
    <property type="nucleotide sequence ID" value="NZ_CP015519.1"/>
</dbReference>
<dbReference type="SUPFAM" id="SSF51998">
    <property type="entry name" value="PFL-like glycyl radical enzymes"/>
    <property type="match status" value="1"/>
</dbReference>
<evidence type="ECO:0000313" key="3">
    <source>
        <dbReference type="Proteomes" id="UP000182517"/>
    </source>
</evidence>